<accession>E7QUL9</accession>
<dbReference type="eggNOG" id="arCOG00605">
    <property type="taxonomic scope" value="Archaea"/>
</dbReference>
<evidence type="ECO:0000313" key="4">
    <source>
        <dbReference type="Proteomes" id="UP000184203"/>
    </source>
</evidence>
<reference evidence="4" key="3">
    <citation type="submission" date="2016-11" db="EMBL/GenBank/DDBJ databases">
        <authorList>
            <person name="Varghese N."/>
            <person name="Submissions S."/>
        </authorList>
    </citation>
    <scope>NUCLEOTIDE SEQUENCE [LARGE SCALE GENOMIC DNA]</scope>
    <source>
        <strain evidence="4">DX253</strain>
    </source>
</reference>
<dbReference type="Proteomes" id="UP000003751">
    <property type="component" value="Unassembled WGS sequence"/>
</dbReference>
<reference evidence="1 3" key="1">
    <citation type="journal article" date="2014" name="ISME J.">
        <title>Trehalose/2-sulfotrehalose biosynthesis and glycine-betaine uptake are widely spread mechanisms for osmoadaptation in the Halobacteriales.</title>
        <authorList>
            <person name="Youssef N.H."/>
            <person name="Savage-Ashlock K.N."/>
            <person name="McCully A.L."/>
            <person name="Luedtke B."/>
            <person name="Shaw E.I."/>
            <person name="Hoff W.D."/>
            <person name="Elshahed M.S."/>
        </authorList>
    </citation>
    <scope>NUCLEOTIDE SEQUENCE [LARGE SCALE GENOMIC DNA]</scope>
    <source>
        <strain evidence="1 3">DX253</strain>
    </source>
</reference>
<dbReference type="SUPFAM" id="SSF51395">
    <property type="entry name" value="FMN-linked oxidoreductases"/>
    <property type="match status" value="1"/>
</dbReference>
<protein>
    <submittedName>
        <fullName evidence="1">Dihydropyrimidine dehydrogenase</fullName>
    </submittedName>
    <submittedName>
        <fullName evidence="2">TIM-barrel protein, putative</fullName>
    </submittedName>
</protein>
<dbReference type="EMBL" id="FRAN01000001">
    <property type="protein sequence ID" value="SHJ97354.1"/>
    <property type="molecule type" value="Genomic_DNA"/>
</dbReference>
<dbReference type="STRING" id="797209.GCA_000376445_00811"/>
<reference evidence="2" key="2">
    <citation type="submission" date="2016-11" db="EMBL/GenBank/DDBJ databases">
        <authorList>
            <person name="Jaros S."/>
            <person name="Januszkiewicz K."/>
            <person name="Wedrychowicz H."/>
        </authorList>
    </citation>
    <scope>NUCLEOTIDE SEQUENCE [LARGE SCALE GENOMIC DNA]</scope>
    <source>
        <strain evidence="2">DX253</strain>
    </source>
</reference>
<sequence length="247" mass="26546">MFEPRVALASLSGESDADWARTASEHVGAAFLGGIALDDETRKAARQLVSRNRNEFLPDDPVSFVDEQLAALADVPIRPGVNVRSATLPPIRAVGDVCERHGAILELNAHCRQEEMCAVGAGQSLLRTTDRLREQVHAAAETGATVSVKVRTEVPGVDLPKVVRQAVDGGAEIVHLDAMDSEHVVRDVADATDCFLVANNGVRDEETVAEYLDYGADAVSVGRPSDDPEVLARVRRATDEWFAEVAV</sequence>
<proteinExistence type="predicted"/>
<keyword evidence="4" id="KW-1185">Reference proteome</keyword>
<name>E7QUL9_HALPU</name>
<dbReference type="Gene3D" id="3.20.20.70">
    <property type="entry name" value="Aldolase class I"/>
    <property type="match status" value="1"/>
</dbReference>
<dbReference type="RefSeq" id="WP_007980280.1">
    <property type="nucleotide sequence ID" value="NZ_AEMG01000012.1"/>
</dbReference>
<dbReference type="PATRIC" id="fig|797209.4.peg.2461"/>
<dbReference type="EMBL" id="AEMG01000012">
    <property type="protein sequence ID" value="EFW91676.1"/>
    <property type="molecule type" value="Genomic_DNA"/>
</dbReference>
<dbReference type="AlphaFoldDB" id="E7QUL9"/>
<organism evidence="1 3">
    <name type="scientific">Haladaptatus paucihalophilus DX253</name>
    <dbReference type="NCBI Taxonomy" id="797209"/>
    <lineage>
        <taxon>Archaea</taxon>
        <taxon>Methanobacteriati</taxon>
        <taxon>Methanobacteriota</taxon>
        <taxon>Stenosarchaea group</taxon>
        <taxon>Halobacteria</taxon>
        <taxon>Halobacteriales</taxon>
        <taxon>Haladaptataceae</taxon>
        <taxon>Haladaptatus</taxon>
    </lineage>
</organism>
<evidence type="ECO:0000313" key="1">
    <source>
        <dbReference type="EMBL" id="EFW91676.1"/>
    </source>
</evidence>
<evidence type="ECO:0000313" key="3">
    <source>
        <dbReference type="Proteomes" id="UP000003751"/>
    </source>
</evidence>
<evidence type="ECO:0000313" key="2">
    <source>
        <dbReference type="EMBL" id="SHJ97354.1"/>
    </source>
</evidence>
<dbReference type="Proteomes" id="UP000184203">
    <property type="component" value="Unassembled WGS sequence"/>
</dbReference>
<gene>
    <name evidence="2" type="ORF">SAMN05444342_0125</name>
    <name evidence="1" type="ORF">ZOD2009_12517</name>
</gene>
<dbReference type="OrthoDB" id="145053at2157"/>
<dbReference type="InterPro" id="IPR013785">
    <property type="entry name" value="Aldolase_TIM"/>
</dbReference>